<name>A0A6N2ZFI0_9BACT</name>
<reference evidence="1" key="1">
    <citation type="submission" date="2019-11" db="EMBL/GenBank/DDBJ databases">
        <authorList>
            <person name="Feng L."/>
        </authorList>
    </citation>
    <scope>NUCLEOTIDE SEQUENCE</scope>
    <source>
        <strain evidence="1">PclaraLFYP37</strain>
    </source>
</reference>
<dbReference type="EMBL" id="CACRUT010000006">
    <property type="protein sequence ID" value="VYT76616.1"/>
    <property type="molecule type" value="Genomic_DNA"/>
</dbReference>
<gene>
    <name evidence="1" type="ORF">PCLFYP37_01063</name>
</gene>
<evidence type="ECO:0000313" key="1">
    <source>
        <dbReference type="EMBL" id="VYT76616.1"/>
    </source>
</evidence>
<sequence length="69" mass="8149">MIPDEKTIKSRSMSVYKTLSNLLRCTFDELQNQCKLGTTELCLSIARLMQEHKIKQEREGDNVYYMLVY</sequence>
<proteinExistence type="predicted"/>
<dbReference type="RefSeq" id="WP_008619340.1">
    <property type="nucleotide sequence ID" value="NZ_AP025941.1"/>
</dbReference>
<dbReference type="Gene3D" id="1.10.10.10">
    <property type="entry name" value="Winged helix-like DNA-binding domain superfamily/Winged helix DNA-binding domain"/>
    <property type="match status" value="1"/>
</dbReference>
<dbReference type="AlphaFoldDB" id="A0A6N2ZFI0"/>
<accession>A0A6N2ZFI0</accession>
<organism evidence="1">
    <name type="scientific">Paraprevotella clara</name>
    <dbReference type="NCBI Taxonomy" id="454154"/>
    <lineage>
        <taxon>Bacteria</taxon>
        <taxon>Pseudomonadati</taxon>
        <taxon>Bacteroidota</taxon>
        <taxon>Bacteroidia</taxon>
        <taxon>Bacteroidales</taxon>
        <taxon>Prevotellaceae</taxon>
        <taxon>Paraprevotella</taxon>
    </lineage>
</organism>
<protein>
    <submittedName>
        <fullName evidence="1">Uncharacterized protein</fullName>
    </submittedName>
</protein>
<dbReference type="GeneID" id="93557042"/>
<dbReference type="InterPro" id="IPR036388">
    <property type="entry name" value="WH-like_DNA-bd_sf"/>
</dbReference>